<dbReference type="EMBL" id="JAUJYN010000007">
    <property type="protein sequence ID" value="KAK1266143.1"/>
    <property type="molecule type" value="Genomic_DNA"/>
</dbReference>
<proteinExistence type="predicted"/>
<dbReference type="Proteomes" id="UP001179952">
    <property type="component" value="Unassembled WGS sequence"/>
</dbReference>
<reference evidence="1" key="2">
    <citation type="submission" date="2023-06" db="EMBL/GenBank/DDBJ databases">
        <authorList>
            <person name="Ma L."/>
            <person name="Liu K.-W."/>
            <person name="Li Z."/>
            <person name="Hsiao Y.-Y."/>
            <person name="Qi Y."/>
            <person name="Fu T."/>
            <person name="Tang G."/>
            <person name="Zhang D."/>
            <person name="Sun W.-H."/>
            <person name="Liu D.-K."/>
            <person name="Li Y."/>
            <person name="Chen G.-Z."/>
            <person name="Liu X.-D."/>
            <person name="Liao X.-Y."/>
            <person name="Jiang Y.-T."/>
            <person name="Yu X."/>
            <person name="Hao Y."/>
            <person name="Huang J."/>
            <person name="Zhao X.-W."/>
            <person name="Ke S."/>
            <person name="Chen Y.-Y."/>
            <person name="Wu W.-L."/>
            <person name="Hsu J.-L."/>
            <person name="Lin Y.-F."/>
            <person name="Huang M.-D."/>
            <person name="Li C.-Y."/>
            <person name="Huang L."/>
            <person name="Wang Z.-W."/>
            <person name="Zhao X."/>
            <person name="Zhong W.-Y."/>
            <person name="Peng D.-H."/>
            <person name="Ahmad S."/>
            <person name="Lan S."/>
            <person name="Zhang J.-S."/>
            <person name="Tsai W.-C."/>
            <person name="Van De Peer Y."/>
            <person name="Liu Z.-J."/>
        </authorList>
    </citation>
    <scope>NUCLEOTIDE SEQUENCE</scope>
    <source>
        <strain evidence="1">SCP</strain>
        <tissue evidence="1">Leaves</tissue>
    </source>
</reference>
<name>A0AAV9AP76_ACOGR</name>
<sequence>MSPSFALNASSNGGFYGVSTADNAVYTSHNVAGSLIRRGKREAAIEEEVKTFKGLSVCDELVEACEKLGWKTKPSLTHLKTEDEPRQDLMREQKNNTYGIMGILFIDKRKETDQQIISFTSTLAYSAKYGYTSMRFGNVVDQFHDKVYNN</sequence>
<gene>
    <name evidence="1" type="ORF">QJS04_geneDACA000230</name>
</gene>
<dbReference type="AlphaFoldDB" id="A0AAV9AP76"/>
<evidence type="ECO:0000313" key="1">
    <source>
        <dbReference type="EMBL" id="KAK1266143.1"/>
    </source>
</evidence>
<comment type="caution">
    <text evidence="1">The sequence shown here is derived from an EMBL/GenBank/DDBJ whole genome shotgun (WGS) entry which is preliminary data.</text>
</comment>
<keyword evidence="2" id="KW-1185">Reference proteome</keyword>
<accession>A0AAV9AP76</accession>
<reference evidence="1" key="1">
    <citation type="journal article" date="2023" name="Nat. Commun.">
        <title>Diploid and tetraploid genomes of Acorus and the evolution of monocots.</title>
        <authorList>
            <person name="Ma L."/>
            <person name="Liu K.W."/>
            <person name="Li Z."/>
            <person name="Hsiao Y.Y."/>
            <person name="Qi Y."/>
            <person name="Fu T."/>
            <person name="Tang G.D."/>
            <person name="Zhang D."/>
            <person name="Sun W.H."/>
            <person name="Liu D.K."/>
            <person name="Li Y."/>
            <person name="Chen G.Z."/>
            <person name="Liu X.D."/>
            <person name="Liao X.Y."/>
            <person name="Jiang Y.T."/>
            <person name="Yu X."/>
            <person name="Hao Y."/>
            <person name="Huang J."/>
            <person name="Zhao X.W."/>
            <person name="Ke S."/>
            <person name="Chen Y.Y."/>
            <person name="Wu W.L."/>
            <person name="Hsu J.L."/>
            <person name="Lin Y.F."/>
            <person name="Huang M.D."/>
            <person name="Li C.Y."/>
            <person name="Huang L."/>
            <person name="Wang Z.W."/>
            <person name="Zhao X."/>
            <person name="Zhong W.Y."/>
            <person name="Peng D.H."/>
            <person name="Ahmad S."/>
            <person name="Lan S."/>
            <person name="Zhang J.S."/>
            <person name="Tsai W.C."/>
            <person name="Van de Peer Y."/>
            <person name="Liu Z.J."/>
        </authorList>
    </citation>
    <scope>NUCLEOTIDE SEQUENCE</scope>
    <source>
        <strain evidence="1">SCP</strain>
    </source>
</reference>
<protein>
    <submittedName>
        <fullName evidence="1">Uncharacterized protein</fullName>
    </submittedName>
</protein>
<organism evidence="1 2">
    <name type="scientific">Acorus gramineus</name>
    <name type="common">Dwarf sweet flag</name>
    <dbReference type="NCBI Taxonomy" id="55184"/>
    <lineage>
        <taxon>Eukaryota</taxon>
        <taxon>Viridiplantae</taxon>
        <taxon>Streptophyta</taxon>
        <taxon>Embryophyta</taxon>
        <taxon>Tracheophyta</taxon>
        <taxon>Spermatophyta</taxon>
        <taxon>Magnoliopsida</taxon>
        <taxon>Liliopsida</taxon>
        <taxon>Acoraceae</taxon>
        <taxon>Acorus</taxon>
    </lineage>
</organism>
<evidence type="ECO:0000313" key="2">
    <source>
        <dbReference type="Proteomes" id="UP001179952"/>
    </source>
</evidence>